<dbReference type="PANTHER" id="PTHR30572:SF4">
    <property type="entry name" value="ABC TRANSPORTER PERMEASE YTRF"/>
    <property type="match status" value="1"/>
</dbReference>
<comment type="subcellular location">
    <subcellularLocation>
        <location evidence="1">Cell membrane</location>
        <topology evidence="1">Multi-pass membrane protein</topology>
    </subcellularLocation>
</comment>
<dbReference type="InterPro" id="IPR025857">
    <property type="entry name" value="MacB_PCD"/>
</dbReference>
<reference evidence="10" key="1">
    <citation type="submission" date="2016-10" db="EMBL/GenBank/DDBJ databases">
        <authorList>
            <person name="de Groot N.N."/>
        </authorList>
    </citation>
    <scope>NUCLEOTIDE SEQUENCE [LARGE SCALE GENOMIC DNA]</scope>
    <source>
        <strain evidence="10">CGMCC 1.10118</strain>
    </source>
</reference>
<name>A0A1H3FWK7_9EURY</name>
<feature type="domain" description="ABC3 transporter permease C-terminal" evidence="8">
    <location>
        <begin position="297"/>
        <end position="409"/>
    </location>
</feature>
<dbReference type="PANTHER" id="PTHR30572">
    <property type="entry name" value="MEMBRANE COMPONENT OF TRANSPORTER-RELATED"/>
    <property type="match status" value="1"/>
</dbReference>
<dbReference type="GO" id="GO:0005886">
    <property type="term" value="C:plasma membrane"/>
    <property type="evidence" value="ECO:0007669"/>
    <property type="project" value="UniProtKB-SubCell"/>
</dbReference>
<keyword evidence="2" id="KW-1003">Cell membrane</keyword>
<evidence type="ECO:0000256" key="3">
    <source>
        <dbReference type="ARBA" id="ARBA00022692"/>
    </source>
</evidence>
<gene>
    <name evidence="10" type="ORF">SAMN04487946_104216</name>
</gene>
<evidence type="ECO:0000259" key="8">
    <source>
        <dbReference type="Pfam" id="PF02687"/>
    </source>
</evidence>
<evidence type="ECO:0000256" key="6">
    <source>
        <dbReference type="ARBA" id="ARBA00038076"/>
    </source>
</evidence>
<evidence type="ECO:0000259" key="9">
    <source>
        <dbReference type="Pfam" id="PF12704"/>
    </source>
</evidence>
<comment type="similarity">
    <text evidence="6">Belongs to the ABC-4 integral membrane protein family.</text>
</comment>
<proteinExistence type="inferred from homology"/>
<keyword evidence="3 7" id="KW-0812">Transmembrane</keyword>
<evidence type="ECO:0000256" key="2">
    <source>
        <dbReference type="ARBA" id="ARBA00022475"/>
    </source>
</evidence>
<evidence type="ECO:0000256" key="7">
    <source>
        <dbReference type="SAM" id="Phobius"/>
    </source>
</evidence>
<evidence type="ECO:0000313" key="11">
    <source>
        <dbReference type="Proteomes" id="UP000199170"/>
    </source>
</evidence>
<dbReference type="Pfam" id="PF12704">
    <property type="entry name" value="MacB_PCD"/>
    <property type="match status" value="1"/>
</dbReference>
<evidence type="ECO:0000313" key="10">
    <source>
        <dbReference type="EMBL" id="SDX95356.1"/>
    </source>
</evidence>
<dbReference type="AlphaFoldDB" id="A0A1H3FWK7"/>
<dbReference type="InterPro" id="IPR050250">
    <property type="entry name" value="Macrolide_Exporter_MacB"/>
</dbReference>
<feature type="transmembrane region" description="Helical" evidence="7">
    <location>
        <begin position="373"/>
        <end position="399"/>
    </location>
</feature>
<keyword evidence="5 7" id="KW-0472">Membrane</keyword>
<protein>
    <submittedName>
        <fullName evidence="10">Putative ABC transport system permease protein</fullName>
    </submittedName>
</protein>
<dbReference type="EMBL" id="FNPB01000004">
    <property type="protein sequence ID" value="SDX95356.1"/>
    <property type="molecule type" value="Genomic_DNA"/>
</dbReference>
<dbReference type="STRING" id="660517.SAMN04487946_104216"/>
<dbReference type="GO" id="GO:0022857">
    <property type="term" value="F:transmembrane transporter activity"/>
    <property type="evidence" value="ECO:0007669"/>
    <property type="project" value="TreeGrafter"/>
</dbReference>
<feature type="transmembrane region" description="Helical" evidence="7">
    <location>
        <begin position="293"/>
        <end position="317"/>
    </location>
</feature>
<feature type="transmembrane region" description="Helical" evidence="7">
    <location>
        <begin position="27"/>
        <end position="48"/>
    </location>
</feature>
<evidence type="ECO:0000256" key="4">
    <source>
        <dbReference type="ARBA" id="ARBA00022989"/>
    </source>
</evidence>
<organism evidence="10 11">
    <name type="scientific">Halobellus clavatus</name>
    <dbReference type="NCBI Taxonomy" id="660517"/>
    <lineage>
        <taxon>Archaea</taxon>
        <taxon>Methanobacteriati</taxon>
        <taxon>Methanobacteriota</taxon>
        <taxon>Stenosarchaea group</taxon>
        <taxon>Halobacteria</taxon>
        <taxon>Halobacteriales</taxon>
        <taxon>Haloferacaceae</taxon>
        <taxon>Halobellus</taxon>
    </lineage>
</organism>
<feature type="transmembrane region" description="Helical" evidence="7">
    <location>
        <begin position="337"/>
        <end position="361"/>
    </location>
</feature>
<evidence type="ECO:0000256" key="5">
    <source>
        <dbReference type="ARBA" id="ARBA00023136"/>
    </source>
</evidence>
<dbReference type="Proteomes" id="UP000199170">
    <property type="component" value="Unassembled WGS sequence"/>
</dbReference>
<evidence type="ECO:0000256" key="1">
    <source>
        <dbReference type="ARBA" id="ARBA00004651"/>
    </source>
</evidence>
<feature type="domain" description="MacB-like periplasmic core" evidence="9">
    <location>
        <begin position="26"/>
        <end position="253"/>
    </location>
</feature>
<keyword evidence="11" id="KW-1185">Reference proteome</keyword>
<sequence length="416" mass="43228">MADGSMPLREVRRLAWRAITAHRLRSVLTVLGVVVGIGSVIAFATFGASVQAEVVSQFQGTGASEIYVTPGGEDGGPPGEDFTRPAFTTHDVGELRDIEGVQAVVPRGIVPTSSVAFGGQTLARSRMTATTEAAFSETVLVSGRAFRAGADEIVVNEAAATLFERNLTVGSTVTVAFGDRTQNVTVVGIVSGTRGSVTPTFAGGTPRFYLPADPFYRTVVESPTLGVDQRAYPQVTVVATAGETESVKRAVEASLQADSDAAQLLPPDTEIGVRSRSDIVEGVQSVIDRITRFVTGVAVLSLIVGAFGIANIMLVSVTQRTREIGVMKAVGATNREVMALFLAESVTLSGAGALAGIPVGLGVGYAATRYAEVGFTIAVGWIGIAVGIGLVIGVVAGLYPAWRAARVDPIDALRYE</sequence>
<dbReference type="Pfam" id="PF02687">
    <property type="entry name" value="FtsX"/>
    <property type="match status" value="1"/>
</dbReference>
<dbReference type="InterPro" id="IPR003838">
    <property type="entry name" value="ABC3_permease_C"/>
</dbReference>
<keyword evidence="4 7" id="KW-1133">Transmembrane helix</keyword>
<accession>A0A1H3FWK7</accession>